<dbReference type="InterPro" id="IPR036388">
    <property type="entry name" value="WH-like_DNA-bd_sf"/>
</dbReference>
<gene>
    <name evidence="7" type="ORF">ACFPZ3_47670</name>
</gene>
<dbReference type="Gene3D" id="1.25.40.10">
    <property type="entry name" value="Tetratricopeptide repeat domain"/>
    <property type="match status" value="1"/>
</dbReference>
<dbReference type="SMART" id="SM01043">
    <property type="entry name" value="BTAD"/>
    <property type="match status" value="1"/>
</dbReference>
<dbReference type="InterPro" id="IPR016032">
    <property type="entry name" value="Sig_transdc_resp-reg_C-effctor"/>
</dbReference>
<dbReference type="SUPFAM" id="SSF48452">
    <property type="entry name" value="TPR-like"/>
    <property type="match status" value="1"/>
</dbReference>
<dbReference type="Proteomes" id="UP001596058">
    <property type="component" value="Unassembled WGS sequence"/>
</dbReference>
<evidence type="ECO:0000313" key="8">
    <source>
        <dbReference type="Proteomes" id="UP001596058"/>
    </source>
</evidence>
<dbReference type="Pfam" id="PF00486">
    <property type="entry name" value="Trans_reg_C"/>
    <property type="match status" value="1"/>
</dbReference>
<dbReference type="CDD" id="cd15831">
    <property type="entry name" value="BTAD"/>
    <property type="match status" value="1"/>
</dbReference>
<protein>
    <submittedName>
        <fullName evidence="7">BTAD domain-containing putative transcriptional regulator</fullName>
    </submittedName>
</protein>
<dbReference type="RefSeq" id="WP_379521044.1">
    <property type="nucleotide sequence ID" value="NZ_JBHSPA010000065.1"/>
</dbReference>
<keyword evidence="2" id="KW-0805">Transcription regulation</keyword>
<reference evidence="8" key="1">
    <citation type="journal article" date="2019" name="Int. J. Syst. Evol. Microbiol.">
        <title>The Global Catalogue of Microorganisms (GCM) 10K type strain sequencing project: providing services to taxonomists for standard genome sequencing and annotation.</title>
        <authorList>
            <consortium name="The Broad Institute Genomics Platform"/>
            <consortium name="The Broad Institute Genome Sequencing Center for Infectious Disease"/>
            <person name="Wu L."/>
            <person name="Ma J."/>
        </authorList>
    </citation>
    <scope>NUCLEOTIDE SEQUENCE [LARGE SCALE GENOMIC DNA]</scope>
    <source>
        <strain evidence="8">CCUG 53903</strain>
    </source>
</reference>
<feature type="domain" description="OmpR/PhoB-type" evidence="6">
    <location>
        <begin position="1"/>
        <end position="94"/>
    </location>
</feature>
<dbReference type="InterPro" id="IPR011990">
    <property type="entry name" value="TPR-like_helical_dom_sf"/>
</dbReference>
<evidence type="ECO:0000256" key="3">
    <source>
        <dbReference type="ARBA" id="ARBA00023125"/>
    </source>
</evidence>
<dbReference type="EMBL" id="JBHSPA010000065">
    <property type="protein sequence ID" value="MFC5831575.1"/>
    <property type="molecule type" value="Genomic_DNA"/>
</dbReference>
<sequence>MSAPEFLVMGPLEVRGQGLEIRIGGARERAILTALVLHANRVVSVERLIEAVWVEGAPRSARGQIAICVYRLRKALGEAGAAVVTCSPGYLLRADREAIDWLRFEGMVANARTAVAAGDGEGAVALLRGALALWRGSPFEDVPGLRYEVDRLEEARLEAIELCLDLELDLGRYHRVIAELGPIVARYPLHERARAQLMLAQYRSGRRAESLRTYLDARRDLVEQMGMEPGPELRRLHDRILRDEAGLMPSARAWPA</sequence>
<dbReference type="InterPro" id="IPR051677">
    <property type="entry name" value="AfsR-DnrI-RedD_regulator"/>
</dbReference>
<keyword evidence="3 5" id="KW-0238">DNA-binding</keyword>
<keyword evidence="4" id="KW-0804">Transcription</keyword>
<dbReference type="InterPro" id="IPR001867">
    <property type="entry name" value="OmpR/PhoB-type_DNA-bd"/>
</dbReference>
<dbReference type="PROSITE" id="PS51755">
    <property type="entry name" value="OMPR_PHOB"/>
    <property type="match status" value="1"/>
</dbReference>
<dbReference type="PANTHER" id="PTHR35807">
    <property type="entry name" value="TRANSCRIPTIONAL REGULATOR REDD-RELATED"/>
    <property type="match status" value="1"/>
</dbReference>
<dbReference type="InterPro" id="IPR005158">
    <property type="entry name" value="BTAD"/>
</dbReference>
<dbReference type="Pfam" id="PF03704">
    <property type="entry name" value="BTAD"/>
    <property type="match status" value="1"/>
</dbReference>
<evidence type="ECO:0000256" key="1">
    <source>
        <dbReference type="ARBA" id="ARBA00005820"/>
    </source>
</evidence>
<organism evidence="7 8">
    <name type="scientific">Nonomuraea insulae</name>
    <dbReference type="NCBI Taxonomy" id="1616787"/>
    <lineage>
        <taxon>Bacteria</taxon>
        <taxon>Bacillati</taxon>
        <taxon>Actinomycetota</taxon>
        <taxon>Actinomycetes</taxon>
        <taxon>Streptosporangiales</taxon>
        <taxon>Streptosporangiaceae</taxon>
        <taxon>Nonomuraea</taxon>
    </lineage>
</organism>
<keyword evidence="8" id="KW-1185">Reference proteome</keyword>
<dbReference type="SMART" id="SM00862">
    <property type="entry name" value="Trans_reg_C"/>
    <property type="match status" value="1"/>
</dbReference>
<accession>A0ABW1D0H1</accession>
<evidence type="ECO:0000256" key="2">
    <source>
        <dbReference type="ARBA" id="ARBA00023015"/>
    </source>
</evidence>
<feature type="DNA-binding region" description="OmpR/PhoB-type" evidence="5">
    <location>
        <begin position="1"/>
        <end position="94"/>
    </location>
</feature>
<evidence type="ECO:0000256" key="4">
    <source>
        <dbReference type="ARBA" id="ARBA00023163"/>
    </source>
</evidence>
<dbReference type="PANTHER" id="PTHR35807:SF1">
    <property type="entry name" value="TRANSCRIPTIONAL REGULATOR REDD"/>
    <property type="match status" value="1"/>
</dbReference>
<comment type="similarity">
    <text evidence="1">Belongs to the AfsR/DnrI/RedD regulatory family.</text>
</comment>
<comment type="caution">
    <text evidence="7">The sequence shown here is derived from an EMBL/GenBank/DDBJ whole genome shotgun (WGS) entry which is preliminary data.</text>
</comment>
<name>A0ABW1D0H1_9ACTN</name>
<dbReference type="Gene3D" id="1.10.10.10">
    <property type="entry name" value="Winged helix-like DNA-binding domain superfamily/Winged helix DNA-binding domain"/>
    <property type="match status" value="1"/>
</dbReference>
<evidence type="ECO:0000259" key="6">
    <source>
        <dbReference type="PROSITE" id="PS51755"/>
    </source>
</evidence>
<dbReference type="SUPFAM" id="SSF46894">
    <property type="entry name" value="C-terminal effector domain of the bipartite response regulators"/>
    <property type="match status" value="1"/>
</dbReference>
<proteinExistence type="inferred from homology"/>
<evidence type="ECO:0000313" key="7">
    <source>
        <dbReference type="EMBL" id="MFC5831575.1"/>
    </source>
</evidence>
<evidence type="ECO:0000256" key="5">
    <source>
        <dbReference type="PROSITE-ProRule" id="PRU01091"/>
    </source>
</evidence>